<dbReference type="Gene3D" id="2.60.120.10">
    <property type="entry name" value="Jelly Rolls"/>
    <property type="match status" value="1"/>
</dbReference>
<dbReference type="InterPro" id="IPR011051">
    <property type="entry name" value="RmlC_Cupin_sf"/>
</dbReference>
<dbReference type="InterPro" id="IPR014710">
    <property type="entry name" value="RmlC-like_jellyroll"/>
</dbReference>
<organism evidence="3 4">
    <name type="scientific">[Emmonsia] crescens</name>
    <dbReference type="NCBI Taxonomy" id="73230"/>
    <lineage>
        <taxon>Eukaryota</taxon>
        <taxon>Fungi</taxon>
        <taxon>Dikarya</taxon>
        <taxon>Ascomycota</taxon>
        <taxon>Pezizomycotina</taxon>
        <taxon>Eurotiomycetes</taxon>
        <taxon>Eurotiomycetidae</taxon>
        <taxon>Onygenales</taxon>
        <taxon>Ajellomycetaceae</taxon>
        <taxon>Emergomyces</taxon>
    </lineage>
</organism>
<accession>A0A0G2IE80</accession>
<dbReference type="VEuPathDB" id="FungiDB:EMCG_00059"/>
<evidence type="ECO:0000313" key="4">
    <source>
        <dbReference type="Proteomes" id="UP000034164"/>
    </source>
</evidence>
<dbReference type="AlphaFoldDB" id="A0A0G2IE80"/>
<evidence type="ECO:0000256" key="1">
    <source>
        <dbReference type="SAM" id="MobiDB-lite"/>
    </source>
</evidence>
<dbReference type="InterPro" id="IPR013096">
    <property type="entry name" value="Cupin_2"/>
</dbReference>
<dbReference type="Proteomes" id="UP000034164">
    <property type="component" value="Unassembled WGS sequence"/>
</dbReference>
<reference evidence="4" key="1">
    <citation type="journal article" date="2015" name="PLoS Genet.">
        <title>The dynamic genome and transcriptome of the human fungal pathogen Blastomyces and close relative Emmonsia.</title>
        <authorList>
            <person name="Munoz J.F."/>
            <person name="Gauthier G.M."/>
            <person name="Desjardins C.A."/>
            <person name="Gallo J.E."/>
            <person name="Holder J."/>
            <person name="Sullivan T.D."/>
            <person name="Marty A.J."/>
            <person name="Carmen J.C."/>
            <person name="Chen Z."/>
            <person name="Ding L."/>
            <person name="Gujja S."/>
            <person name="Magrini V."/>
            <person name="Misas E."/>
            <person name="Mitreva M."/>
            <person name="Priest M."/>
            <person name="Saif S."/>
            <person name="Whiston E.A."/>
            <person name="Young S."/>
            <person name="Zeng Q."/>
            <person name="Goldman W.E."/>
            <person name="Mardis E.R."/>
            <person name="Taylor J.W."/>
            <person name="McEwen J.G."/>
            <person name="Clay O.K."/>
            <person name="Klein B.S."/>
            <person name="Cuomo C.A."/>
        </authorList>
    </citation>
    <scope>NUCLEOTIDE SEQUENCE [LARGE SCALE GENOMIC DNA]</scope>
    <source>
        <strain evidence="4">UAMH 3008</strain>
    </source>
</reference>
<dbReference type="SUPFAM" id="SSF51182">
    <property type="entry name" value="RmlC-like cupins"/>
    <property type="match status" value="1"/>
</dbReference>
<dbReference type="InterPro" id="IPR047142">
    <property type="entry name" value="OryJ/VirC-like"/>
</dbReference>
<dbReference type="CDD" id="cd02231">
    <property type="entry name" value="cupin_BLL6423-like"/>
    <property type="match status" value="1"/>
</dbReference>
<name>A0A0G2IE80_9EURO</name>
<dbReference type="PANTHER" id="PTHR36156:SF2">
    <property type="entry name" value="CUPIN TYPE-2 DOMAIN-CONTAINING PROTEIN"/>
    <property type="match status" value="1"/>
</dbReference>
<protein>
    <recommendedName>
        <fullName evidence="2">Cupin type-2 domain-containing protein</fullName>
    </recommendedName>
</protein>
<gene>
    <name evidence="3" type="ORF">EMCG_00059</name>
</gene>
<feature type="compositionally biased region" description="Low complexity" evidence="1">
    <location>
        <begin position="176"/>
        <end position="190"/>
    </location>
</feature>
<dbReference type="EMBL" id="LCZI01000001">
    <property type="protein sequence ID" value="KKZ68888.1"/>
    <property type="molecule type" value="Genomic_DNA"/>
</dbReference>
<proteinExistence type="predicted"/>
<evidence type="ECO:0000259" key="2">
    <source>
        <dbReference type="Pfam" id="PF07883"/>
    </source>
</evidence>
<dbReference type="PANTHER" id="PTHR36156">
    <property type="entry name" value="SLR2101 PROTEIN"/>
    <property type="match status" value="1"/>
</dbReference>
<sequence length="190" mass="20251">MSYTPVRRIVTGHSPSGKAIIDSDTQLTPYDPLSADCSPATTDKLAFTTIWRTESFPAKVDGPWTDLNGSQIPLADFIGTTIRMVDFPPGPGFMHRTVSIDFGIVLAGEVILELDNGVKTTLKKDDVVVQRSTIHAWSNLTSEPARMLFAMLPAEPVKIGNQTLEATAIPSPSGPSPSARNGSAARSGVS</sequence>
<dbReference type="Gene3D" id="2.20.70.150">
    <property type="match status" value="1"/>
</dbReference>
<comment type="caution">
    <text evidence="3">The sequence shown here is derived from an EMBL/GenBank/DDBJ whole genome shotgun (WGS) entry which is preliminary data.</text>
</comment>
<dbReference type="OrthoDB" id="5840532at2759"/>
<feature type="domain" description="Cupin type-2" evidence="2">
    <location>
        <begin position="85"/>
        <end position="149"/>
    </location>
</feature>
<dbReference type="Pfam" id="PF07883">
    <property type="entry name" value="Cupin_2"/>
    <property type="match status" value="1"/>
</dbReference>
<feature type="region of interest" description="Disordered" evidence="1">
    <location>
        <begin position="166"/>
        <end position="190"/>
    </location>
</feature>
<evidence type="ECO:0000313" key="3">
    <source>
        <dbReference type="EMBL" id="KKZ68888.1"/>
    </source>
</evidence>